<evidence type="ECO:0000259" key="6">
    <source>
        <dbReference type="Pfam" id="PF01642"/>
    </source>
</evidence>
<keyword evidence="3" id="KW-0846">Cobalamin</keyword>
<dbReference type="InterPro" id="IPR006099">
    <property type="entry name" value="MeMalonylCoA_mutase_a/b_cat"/>
</dbReference>
<evidence type="ECO:0000256" key="4">
    <source>
        <dbReference type="ARBA" id="ARBA00023235"/>
    </source>
</evidence>
<dbReference type="OrthoDB" id="9762378at2"/>
<dbReference type="AlphaFoldDB" id="A0A0M0GPW8"/>
<dbReference type="GO" id="GO:0005737">
    <property type="term" value="C:cytoplasm"/>
    <property type="evidence" value="ECO:0007669"/>
    <property type="project" value="TreeGrafter"/>
</dbReference>
<gene>
    <name evidence="7" type="ORF">AF331_02690</name>
</gene>
<dbReference type="InterPro" id="IPR016176">
    <property type="entry name" value="Cbl-dep_enz_cat"/>
</dbReference>
<dbReference type="InterPro" id="IPR036724">
    <property type="entry name" value="Cobalamin-bd_sf"/>
</dbReference>
<dbReference type="STRING" id="189381.GCA_900166615_03767"/>
<dbReference type="PANTHER" id="PTHR48101">
    <property type="entry name" value="METHYLMALONYL-COA MUTASE, MITOCHONDRIAL-RELATED"/>
    <property type="match status" value="1"/>
</dbReference>
<dbReference type="Pfam" id="PF01642">
    <property type="entry name" value="MM_CoA_mutase"/>
    <property type="match status" value="1"/>
</dbReference>
<sequence>MLREMKEQEFEARTVEEWKAAAESALKGKSFDSLRTETYEGITLKPLYTKDDLPSKLAATSQRRSPKVAPRIWRNNWEGLFKALEEAMEKGQECISFRGDELDPEGFPPFMEKILAKGKDADAFFLTDRDFSLMNAWKTEKGGAFSGVFGWDPVSQGLFSGKDWDVPAWIRNLETIHGFAPALKPIIIDLSPYHSQGAHAVQELALALSEGVLYIDVLLKQGWTMDQIAGKIHIHFAVGSQFFMELAKMRAFSSLWKTVIQTYGDDSTERGSMSAETSPLNKSRLDPYVNMLRSGGEAFASTLGGVDYIDVQPFDGSGGSVLGERMARNIPMIIGEESHLDKVIDPGAGSYYIEWLTEEVGRRAWKEFVRIQESGGVIPYIESGDLARDLEAVHAERLNDLSSGKSTLIGTNAYANPEDTLSSVEDDLPGRLSLPYERLRVRAQRIAERGSKPIAGIIGLGDWKDYKARADFTKGFLAVGGIYTKESSPCHTKSEILRFIEETRYSYYVICGTDAEYDRFLPEASESIIAIDPGITLDIAGSRTAPGINGSIHMRMDALEKLDRLLSIWEEGMNDDEQA</sequence>
<evidence type="ECO:0000256" key="5">
    <source>
        <dbReference type="ARBA" id="ARBA00023285"/>
    </source>
</evidence>
<keyword evidence="8" id="KW-1185">Reference proteome</keyword>
<dbReference type="Gene3D" id="3.40.50.280">
    <property type="entry name" value="Cobalamin-binding domain"/>
    <property type="match status" value="1"/>
</dbReference>
<dbReference type="GO" id="GO:0019678">
    <property type="term" value="P:propionate metabolic process, methylmalonyl pathway"/>
    <property type="evidence" value="ECO:0007669"/>
    <property type="project" value="TreeGrafter"/>
</dbReference>
<dbReference type="GO" id="GO:0046872">
    <property type="term" value="F:metal ion binding"/>
    <property type="evidence" value="ECO:0007669"/>
    <property type="project" value="InterPro"/>
</dbReference>
<evidence type="ECO:0000256" key="2">
    <source>
        <dbReference type="ARBA" id="ARBA00008465"/>
    </source>
</evidence>
<evidence type="ECO:0000313" key="8">
    <source>
        <dbReference type="Proteomes" id="UP000037405"/>
    </source>
</evidence>
<evidence type="ECO:0000256" key="3">
    <source>
        <dbReference type="ARBA" id="ARBA00022628"/>
    </source>
</evidence>
<dbReference type="SUPFAM" id="SSF52242">
    <property type="entry name" value="Cobalamin (vitamin B12)-binding domain"/>
    <property type="match status" value="1"/>
</dbReference>
<name>A0A0M0GPW8_9BACI</name>
<dbReference type="GO" id="GO:0031419">
    <property type="term" value="F:cobalamin binding"/>
    <property type="evidence" value="ECO:0007669"/>
    <property type="project" value="UniProtKB-KW"/>
</dbReference>
<dbReference type="Proteomes" id="UP000037405">
    <property type="component" value="Unassembled WGS sequence"/>
</dbReference>
<feature type="domain" description="Methylmalonyl-CoA mutase alpha/beta chain catalytic" evidence="6">
    <location>
        <begin position="179"/>
        <end position="419"/>
    </location>
</feature>
<dbReference type="Gene3D" id="3.20.20.240">
    <property type="entry name" value="Methylmalonyl-CoA mutase"/>
    <property type="match status" value="1"/>
</dbReference>
<reference evidence="8" key="1">
    <citation type="submission" date="2015-07" db="EMBL/GenBank/DDBJ databases">
        <title>Fjat-14235 jcm11544.</title>
        <authorList>
            <person name="Liu B."/>
            <person name="Wang J."/>
            <person name="Zhu Y."/>
            <person name="Liu G."/>
            <person name="Chen Q."/>
            <person name="Chen Z."/>
            <person name="Lan J."/>
            <person name="Che J."/>
            <person name="Ge C."/>
            <person name="Shi H."/>
            <person name="Pan Z."/>
            <person name="Liu X."/>
        </authorList>
    </citation>
    <scope>NUCLEOTIDE SEQUENCE [LARGE SCALE GENOMIC DNA]</scope>
    <source>
        <strain evidence="8">JCM 11544</strain>
    </source>
</reference>
<dbReference type="PATRIC" id="fig|189381.12.peg.626"/>
<comment type="cofactor">
    <cofactor evidence="1">
        <name>adenosylcob(III)alamin</name>
        <dbReference type="ChEBI" id="CHEBI:18408"/>
    </cofactor>
</comment>
<dbReference type="RefSeq" id="WP_053426641.1">
    <property type="nucleotide sequence ID" value="NZ_BSED01000056.1"/>
</dbReference>
<dbReference type="PANTHER" id="PTHR48101:SF1">
    <property type="entry name" value="METHYLMALONYL-COA MUTASE, LARGE SUBUNIT"/>
    <property type="match status" value="1"/>
</dbReference>
<keyword evidence="4" id="KW-0413">Isomerase</keyword>
<evidence type="ECO:0000256" key="1">
    <source>
        <dbReference type="ARBA" id="ARBA00001922"/>
    </source>
</evidence>
<evidence type="ECO:0000313" key="7">
    <source>
        <dbReference type="EMBL" id="KON91446.1"/>
    </source>
</evidence>
<dbReference type="GO" id="GO:0004494">
    <property type="term" value="F:methylmalonyl-CoA mutase activity"/>
    <property type="evidence" value="ECO:0007669"/>
    <property type="project" value="UniProtKB-EC"/>
</dbReference>
<protein>
    <recommendedName>
        <fullName evidence="6">Methylmalonyl-CoA mutase alpha/beta chain catalytic domain-containing protein</fullName>
    </recommendedName>
</protein>
<organism evidence="7 8">
    <name type="scientific">Rossellomorea marisflavi</name>
    <dbReference type="NCBI Taxonomy" id="189381"/>
    <lineage>
        <taxon>Bacteria</taxon>
        <taxon>Bacillati</taxon>
        <taxon>Bacillota</taxon>
        <taxon>Bacilli</taxon>
        <taxon>Bacillales</taxon>
        <taxon>Bacillaceae</taxon>
        <taxon>Rossellomorea</taxon>
    </lineage>
</organism>
<accession>A0A0M0GPW8</accession>
<dbReference type="EMBL" id="LGUE01000001">
    <property type="protein sequence ID" value="KON91446.1"/>
    <property type="molecule type" value="Genomic_DNA"/>
</dbReference>
<proteinExistence type="inferred from homology"/>
<comment type="caution">
    <text evidence="7">The sequence shown here is derived from an EMBL/GenBank/DDBJ whole genome shotgun (WGS) entry which is preliminary data.</text>
</comment>
<dbReference type="SUPFAM" id="SSF51703">
    <property type="entry name" value="Cobalamin (vitamin B12)-dependent enzymes"/>
    <property type="match status" value="1"/>
</dbReference>
<keyword evidence="5" id="KW-0170">Cobalt</keyword>
<comment type="similarity">
    <text evidence="2">Belongs to the methylmalonyl-CoA mutase family.</text>
</comment>